<dbReference type="GO" id="GO:0030388">
    <property type="term" value="P:fructose 1,6-bisphosphate metabolic process"/>
    <property type="evidence" value="ECO:0007669"/>
    <property type="project" value="TreeGrafter"/>
</dbReference>
<dbReference type="GO" id="GO:0048029">
    <property type="term" value="F:monosaccharide binding"/>
    <property type="evidence" value="ECO:0007669"/>
    <property type="project" value="TreeGrafter"/>
</dbReference>
<dbReference type="InterPro" id="IPR000023">
    <property type="entry name" value="Phosphofructokinase_dom"/>
</dbReference>
<dbReference type="Pfam" id="PF00365">
    <property type="entry name" value="PFK"/>
    <property type="match status" value="2"/>
</dbReference>
<accession>A0A7L3ATW2</accession>
<dbReference type="GO" id="GO:0016020">
    <property type="term" value="C:membrane"/>
    <property type="evidence" value="ECO:0007669"/>
    <property type="project" value="TreeGrafter"/>
</dbReference>
<dbReference type="GO" id="GO:0005524">
    <property type="term" value="F:ATP binding"/>
    <property type="evidence" value="ECO:0007669"/>
    <property type="project" value="TreeGrafter"/>
</dbReference>
<dbReference type="GO" id="GO:0070095">
    <property type="term" value="F:fructose-6-phosphate binding"/>
    <property type="evidence" value="ECO:0007669"/>
    <property type="project" value="TreeGrafter"/>
</dbReference>
<feature type="non-terminal residue" evidence="11">
    <location>
        <position position="1"/>
    </location>
</feature>
<organism evidence="11 12">
    <name type="scientific">Syrrhaptes paradoxus</name>
    <name type="common">Pallas's sandgrouse</name>
    <dbReference type="NCBI Taxonomy" id="302527"/>
    <lineage>
        <taxon>Eukaryota</taxon>
        <taxon>Metazoa</taxon>
        <taxon>Chordata</taxon>
        <taxon>Craniata</taxon>
        <taxon>Vertebrata</taxon>
        <taxon>Euteleostomi</taxon>
        <taxon>Archelosauria</taxon>
        <taxon>Archosauria</taxon>
        <taxon>Dinosauria</taxon>
        <taxon>Saurischia</taxon>
        <taxon>Theropoda</taxon>
        <taxon>Coelurosauria</taxon>
        <taxon>Aves</taxon>
        <taxon>Neognathae</taxon>
        <taxon>Neoaves</taxon>
        <taxon>Columbimorphae</taxon>
        <taxon>Pterocliformes</taxon>
        <taxon>Pteroclidae</taxon>
        <taxon>Syrrhaptes</taxon>
    </lineage>
</organism>
<feature type="domain" description="Phosphofructokinase" evidence="10">
    <location>
        <begin position="111"/>
        <end position="159"/>
    </location>
</feature>
<comment type="catalytic activity">
    <reaction evidence="9">
        <text>beta-D-fructose 6-phosphate + ATP = beta-D-fructose 1,6-bisphosphate + ADP + H(+)</text>
        <dbReference type="Rhea" id="RHEA:16109"/>
        <dbReference type="ChEBI" id="CHEBI:15378"/>
        <dbReference type="ChEBI" id="CHEBI:30616"/>
        <dbReference type="ChEBI" id="CHEBI:32966"/>
        <dbReference type="ChEBI" id="CHEBI:57634"/>
        <dbReference type="ChEBI" id="CHEBI:456216"/>
        <dbReference type="EC" id="2.7.1.11"/>
    </reaction>
</comment>
<keyword evidence="8" id="KW-0324">Glycolysis</keyword>
<evidence type="ECO:0000256" key="1">
    <source>
        <dbReference type="ARBA" id="ARBA00001946"/>
    </source>
</evidence>
<evidence type="ECO:0000313" key="11">
    <source>
        <dbReference type="EMBL" id="NXT21120.1"/>
    </source>
</evidence>
<comment type="cofactor">
    <cofactor evidence="1">
        <name>Mg(2+)</name>
        <dbReference type="ChEBI" id="CHEBI:18420"/>
    </cofactor>
</comment>
<protein>
    <submittedName>
        <fullName evidence="11">PFKAM protein</fullName>
    </submittedName>
</protein>
<dbReference type="InterPro" id="IPR022953">
    <property type="entry name" value="ATP_PFK"/>
</dbReference>
<dbReference type="GO" id="GO:0046872">
    <property type="term" value="F:metal ion binding"/>
    <property type="evidence" value="ECO:0007669"/>
    <property type="project" value="UniProtKB-KW"/>
</dbReference>
<dbReference type="PANTHER" id="PTHR13697:SF59">
    <property type="entry name" value="ATP-DEPENDENT 6-PHOSPHOFRUCTOKINASE, MUSCLE TYPE"/>
    <property type="match status" value="1"/>
</dbReference>
<comment type="pathway">
    <text evidence="2">Carbohydrate degradation; glycolysis; D-glyceraldehyde 3-phosphate and glycerone phosphate from D-glucose: step 3/4.</text>
</comment>
<evidence type="ECO:0000256" key="6">
    <source>
        <dbReference type="ARBA" id="ARBA00022777"/>
    </source>
</evidence>
<reference evidence="11 12" key="1">
    <citation type="submission" date="2019-09" db="EMBL/GenBank/DDBJ databases">
        <title>Bird 10,000 Genomes (B10K) Project - Family phase.</title>
        <authorList>
            <person name="Zhang G."/>
        </authorList>
    </citation>
    <scope>NUCLEOTIDE SEQUENCE [LARGE SCALE GENOMIC DNA]</scope>
    <source>
        <strain evidence="11">B10K-DU-003-42</strain>
        <tissue evidence="11">Mixed tissue sample</tissue>
    </source>
</reference>
<dbReference type="Proteomes" id="UP000536260">
    <property type="component" value="Unassembled WGS sequence"/>
</dbReference>
<dbReference type="GO" id="GO:0006002">
    <property type="term" value="P:fructose 6-phosphate metabolic process"/>
    <property type="evidence" value="ECO:0007669"/>
    <property type="project" value="InterPro"/>
</dbReference>
<dbReference type="SUPFAM" id="SSF53784">
    <property type="entry name" value="Phosphofructokinase"/>
    <property type="match status" value="1"/>
</dbReference>
<dbReference type="PANTHER" id="PTHR13697">
    <property type="entry name" value="PHOSPHOFRUCTOKINASE"/>
    <property type="match status" value="1"/>
</dbReference>
<dbReference type="Gene3D" id="3.40.50.450">
    <property type="match status" value="1"/>
</dbReference>
<gene>
    <name evidence="11" type="primary">Pfkm</name>
    <name evidence="11" type="ORF">SYRPAR_R07865</name>
</gene>
<keyword evidence="7" id="KW-0460">Magnesium</keyword>
<feature type="non-terminal residue" evidence="11">
    <location>
        <position position="163"/>
    </location>
</feature>
<dbReference type="GO" id="GO:0042802">
    <property type="term" value="F:identical protein binding"/>
    <property type="evidence" value="ECO:0007669"/>
    <property type="project" value="TreeGrafter"/>
</dbReference>
<evidence type="ECO:0000256" key="3">
    <source>
        <dbReference type="ARBA" id="ARBA00022490"/>
    </source>
</evidence>
<dbReference type="GO" id="GO:0016208">
    <property type="term" value="F:AMP binding"/>
    <property type="evidence" value="ECO:0007669"/>
    <property type="project" value="TreeGrafter"/>
</dbReference>
<keyword evidence="3" id="KW-0963">Cytoplasm</keyword>
<dbReference type="GO" id="GO:0061621">
    <property type="term" value="P:canonical glycolysis"/>
    <property type="evidence" value="ECO:0007669"/>
    <property type="project" value="TreeGrafter"/>
</dbReference>
<feature type="domain" description="Phosphofructokinase" evidence="10">
    <location>
        <begin position="1"/>
        <end position="55"/>
    </location>
</feature>
<dbReference type="Gene3D" id="3.40.50.460">
    <property type="entry name" value="Phosphofructokinase domain"/>
    <property type="match status" value="1"/>
</dbReference>
<dbReference type="AlphaFoldDB" id="A0A7L3ATW2"/>
<proteinExistence type="predicted"/>
<dbReference type="GO" id="GO:0003872">
    <property type="term" value="F:6-phosphofructokinase activity"/>
    <property type="evidence" value="ECO:0007669"/>
    <property type="project" value="UniProtKB-EC"/>
</dbReference>
<evidence type="ECO:0000256" key="5">
    <source>
        <dbReference type="ARBA" id="ARBA00022723"/>
    </source>
</evidence>
<keyword evidence="5" id="KW-0479">Metal-binding</keyword>
<keyword evidence="12" id="KW-1185">Reference proteome</keyword>
<evidence type="ECO:0000256" key="9">
    <source>
        <dbReference type="ARBA" id="ARBA00048070"/>
    </source>
</evidence>
<dbReference type="EMBL" id="VZTO01008601">
    <property type="protein sequence ID" value="NXT21120.1"/>
    <property type="molecule type" value="Genomic_DNA"/>
</dbReference>
<comment type="caution">
    <text evidence="11">The sequence shown here is derived from an EMBL/GenBank/DDBJ whole genome shotgun (WGS) entry which is preliminary data.</text>
</comment>
<sequence length="163" mass="17703">GGTVIGSARCQDFRTREGRLKAARNLVKRGITNLCVIGGDGSLTGADTFRAEWSSLLAELVKVGTSLSPRRTPNVHLGGERKKMGGWDPMLGTGTPPGVTGLPWAETRLSCSHQRTFVLEVMGRHCGYLALITALACGADWVFIPESPPEDDWEDHLCRRLTE</sequence>
<dbReference type="UniPathway" id="UPA00109">
    <property type="reaction ID" value="UER00182"/>
</dbReference>
<dbReference type="InterPro" id="IPR035966">
    <property type="entry name" value="PKF_sf"/>
</dbReference>
<keyword evidence="6" id="KW-0418">Kinase</keyword>
<dbReference type="GO" id="GO:0005945">
    <property type="term" value="C:6-phosphofructokinase complex"/>
    <property type="evidence" value="ECO:0007669"/>
    <property type="project" value="TreeGrafter"/>
</dbReference>
<evidence type="ECO:0000259" key="10">
    <source>
        <dbReference type="Pfam" id="PF00365"/>
    </source>
</evidence>
<dbReference type="PRINTS" id="PR00476">
    <property type="entry name" value="PHFRCTKINASE"/>
</dbReference>
<keyword evidence="4" id="KW-0808">Transferase</keyword>
<evidence type="ECO:0000256" key="2">
    <source>
        <dbReference type="ARBA" id="ARBA00004679"/>
    </source>
</evidence>
<evidence type="ECO:0000313" key="12">
    <source>
        <dbReference type="Proteomes" id="UP000536260"/>
    </source>
</evidence>
<evidence type="ECO:0000256" key="7">
    <source>
        <dbReference type="ARBA" id="ARBA00022842"/>
    </source>
</evidence>
<evidence type="ECO:0000256" key="8">
    <source>
        <dbReference type="ARBA" id="ARBA00023152"/>
    </source>
</evidence>
<name>A0A7L3ATW2_9AVES</name>
<evidence type="ECO:0000256" key="4">
    <source>
        <dbReference type="ARBA" id="ARBA00022679"/>
    </source>
</evidence>